<dbReference type="InterPro" id="IPR035642">
    <property type="entry name" value="MraZ_N"/>
</dbReference>
<comment type="subunit">
    <text evidence="7">Forms oligomers.</text>
</comment>
<dbReference type="EMBL" id="JAUHMF010000002">
    <property type="protein sequence ID" value="MDT8899346.1"/>
    <property type="molecule type" value="Genomic_DNA"/>
</dbReference>
<dbReference type="PROSITE" id="PS51740">
    <property type="entry name" value="SPOVT_ABRB"/>
    <property type="match status" value="2"/>
</dbReference>
<evidence type="ECO:0000256" key="6">
    <source>
        <dbReference type="ARBA" id="ARBA00023163"/>
    </source>
</evidence>
<sequence>MGRRLTGVSPYIEDVERMFLGQHEHVVDDKGRLMVPARFRELLGSNGYITLGFDQNLMVLPAEVFERLAEHARTMSLTDPNARLLKRLLFSHAERVDIDRVGRILIPQWLRKDAEISSRAMVVGMGDYFEIWSYERWEEHRQLLQDPEANAQRFTSLELSL</sequence>
<accession>A0ABU3NU40</accession>
<keyword evidence="6 7" id="KW-0804">Transcription</keyword>
<dbReference type="SUPFAM" id="SSF89447">
    <property type="entry name" value="AbrB/MazE/MraZ-like"/>
    <property type="match status" value="1"/>
</dbReference>
<dbReference type="CDD" id="cd16321">
    <property type="entry name" value="MraZ_C"/>
    <property type="match status" value="1"/>
</dbReference>
<keyword evidence="4 7" id="KW-0805">Transcription regulation</keyword>
<evidence type="ECO:0000256" key="2">
    <source>
        <dbReference type="ARBA" id="ARBA00022490"/>
    </source>
</evidence>
<evidence type="ECO:0000256" key="7">
    <source>
        <dbReference type="HAMAP-Rule" id="MF_01008"/>
    </source>
</evidence>
<gene>
    <name evidence="7 9" type="primary">mraZ</name>
    <name evidence="9" type="ORF">QYE77_13855</name>
</gene>
<organism evidence="9 10">
    <name type="scientific">Thermanaerothrix solaris</name>
    <dbReference type="NCBI Taxonomy" id="3058434"/>
    <lineage>
        <taxon>Bacteria</taxon>
        <taxon>Bacillati</taxon>
        <taxon>Chloroflexota</taxon>
        <taxon>Anaerolineae</taxon>
        <taxon>Anaerolineales</taxon>
        <taxon>Anaerolineaceae</taxon>
        <taxon>Thermanaerothrix</taxon>
    </lineage>
</organism>
<dbReference type="InterPro" id="IPR038619">
    <property type="entry name" value="MraZ_sf"/>
</dbReference>
<dbReference type="Pfam" id="PF02381">
    <property type="entry name" value="MraZ"/>
    <property type="match status" value="2"/>
</dbReference>
<dbReference type="Gene3D" id="3.40.1550.20">
    <property type="entry name" value="Transcriptional regulator MraZ domain"/>
    <property type="match status" value="1"/>
</dbReference>
<dbReference type="InterPro" id="IPR007159">
    <property type="entry name" value="SpoVT-AbrB_dom"/>
</dbReference>
<keyword evidence="10" id="KW-1185">Reference proteome</keyword>
<evidence type="ECO:0000313" key="10">
    <source>
        <dbReference type="Proteomes" id="UP001254165"/>
    </source>
</evidence>
<dbReference type="PANTHER" id="PTHR34701:SF1">
    <property type="entry name" value="TRANSCRIPTIONAL REGULATOR MRAZ"/>
    <property type="match status" value="1"/>
</dbReference>
<evidence type="ECO:0000259" key="8">
    <source>
        <dbReference type="PROSITE" id="PS51740"/>
    </source>
</evidence>
<comment type="caution">
    <text evidence="9">The sequence shown here is derived from an EMBL/GenBank/DDBJ whole genome shotgun (WGS) entry which is preliminary data.</text>
</comment>
<dbReference type="InterPro" id="IPR003444">
    <property type="entry name" value="MraZ"/>
</dbReference>
<keyword evidence="5 7" id="KW-0238">DNA-binding</keyword>
<comment type="similarity">
    <text evidence="7">Belongs to the MraZ family.</text>
</comment>
<name>A0ABU3NU40_9CHLR</name>
<evidence type="ECO:0000256" key="4">
    <source>
        <dbReference type="ARBA" id="ARBA00023015"/>
    </source>
</evidence>
<dbReference type="InterPro" id="IPR035644">
    <property type="entry name" value="MraZ_C"/>
</dbReference>
<dbReference type="HAMAP" id="MF_01008">
    <property type="entry name" value="MraZ"/>
    <property type="match status" value="1"/>
</dbReference>
<dbReference type="NCBIfam" id="TIGR00242">
    <property type="entry name" value="division/cell wall cluster transcriptional repressor MraZ"/>
    <property type="match status" value="1"/>
</dbReference>
<dbReference type="RefSeq" id="WP_315626037.1">
    <property type="nucleotide sequence ID" value="NZ_JAUHMF010000002.1"/>
</dbReference>
<dbReference type="InterPro" id="IPR037914">
    <property type="entry name" value="SpoVT-AbrB_sf"/>
</dbReference>
<protein>
    <recommendedName>
        <fullName evidence="1 7">Transcriptional regulator MraZ</fullName>
    </recommendedName>
</protein>
<dbReference type="InterPro" id="IPR020603">
    <property type="entry name" value="MraZ_dom"/>
</dbReference>
<keyword evidence="2 7" id="KW-0963">Cytoplasm</keyword>
<dbReference type="PANTHER" id="PTHR34701">
    <property type="entry name" value="TRANSCRIPTIONAL REGULATOR MRAZ"/>
    <property type="match status" value="1"/>
</dbReference>
<feature type="domain" description="SpoVT-AbrB" evidence="8">
    <location>
        <begin position="22"/>
        <end position="64"/>
    </location>
</feature>
<proteinExistence type="inferred from homology"/>
<evidence type="ECO:0000313" key="9">
    <source>
        <dbReference type="EMBL" id="MDT8899346.1"/>
    </source>
</evidence>
<reference evidence="9 10" key="1">
    <citation type="submission" date="2023-07" db="EMBL/GenBank/DDBJ databases">
        <title>Novel species of Thermanaerothrix with wide hydrolytic capabilities.</title>
        <authorList>
            <person name="Zayulina K.S."/>
            <person name="Podosokorskaya O.A."/>
            <person name="Elcheninov A.G."/>
        </authorList>
    </citation>
    <scope>NUCLEOTIDE SEQUENCE [LARGE SCALE GENOMIC DNA]</scope>
    <source>
        <strain evidence="9 10">4228-RoL</strain>
    </source>
</reference>
<evidence type="ECO:0000256" key="1">
    <source>
        <dbReference type="ARBA" id="ARBA00013860"/>
    </source>
</evidence>
<comment type="subcellular location">
    <subcellularLocation>
        <location evidence="7">Cytoplasm</location>
        <location evidence="7">Nucleoid</location>
    </subcellularLocation>
</comment>
<keyword evidence="3" id="KW-0677">Repeat</keyword>
<dbReference type="CDD" id="cd16320">
    <property type="entry name" value="MraZ_N"/>
    <property type="match status" value="1"/>
</dbReference>
<evidence type="ECO:0000256" key="5">
    <source>
        <dbReference type="ARBA" id="ARBA00023125"/>
    </source>
</evidence>
<evidence type="ECO:0000256" key="3">
    <source>
        <dbReference type="ARBA" id="ARBA00022737"/>
    </source>
</evidence>
<dbReference type="Proteomes" id="UP001254165">
    <property type="component" value="Unassembled WGS sequence"/>
</dbReference>
<feature type="domain" description="SpoVT-AbrB" evidence="8">
    <location>
        <begin position="93"/>
        <end position="136"/>
    </location>
</feature>